<dbReference type="Proteomes" id="UP000827549">
    <property type="component" value="Chromosome 4"/>
</dbReference>
<dbReference type="RefSeq" id="XP_062629127.1">
    <property type="nucleotide sequence ID" value="XM_062773143.1"/>
</dbReference>
<protein>
    <submittedName>
        <fullName evidence="1">Uncharacterized protein</fullName>
    </submittedName>
</protein>
<reference evidence="1" key="1">
    <citation type="submission" date="2023-10" db="EMBL/GenBank/DDBJ databases">
        <authorList>
            <person name="Noh H."/>
        </authorList>
    </citation>
    <scope>NUCLEOTIDE SEQUENCE</scope>
    <source>
        <strain evidence="1">DUCC4014</strain>
    </source>
</reference>
<proteinExistence type="predicted"/>
<dbReference type="GeneID" id="87809798"/>
<gene>
    <name evidence="1" type="ORF">LOC62_04G006576</name>
</gene>
<dbReference type="AlphaFoldDB" id="A0AAF0YAM0"/>
<keyword evidence="2" id="KW-1185">Reference proteome</keyword>
<evidence type="ECO:0000313" key="1">
    <source>
        <dbReference type="EMBL" id="WOO83095.1"/>
    </source>
</evidence>
<sequence length="234" mass="25998">MQWLYDLYTWLTDTSAREAHEADLFAQAKDMILTFAACQAEDLQSMADARVRAIVTRTLALADYPVPVDRAERTKVMGWLGEFFTLLEVPGHNRRTLGAIVRSYYDLPADGPNRAPPATQFDVDTLAPRAEALVDAVLYLESTGVLAHAALFPPHSPVDPASHEQVKADVVAELRLRRVQWEGEMAARAAKRGAPLSDEERRAELREFLRNAAAERARGEGSLARYRAERAALA</sequence>
<accession>A0AAF0YAM0</accession>
<dbReference type="EMBL" id="CP086717">
    <property type="protein sequence ID" value="WOO83095.1"/>
    <property type="molecule type" value="Genomic_DNA"/>
</dbReference>
<name>A0AAF0YAM0_9TREE</name>
<organism evidence="1 2">
    <name type="scientific">Vanrija pseudolonga</name>
    <dbReference type="NCBI Taxonomy" id="143232"/>
    <lineage>
        <taxon>Eukaryota</taxon>
        <taxon>Fungi</taxon>
        <taxon>Dikarya</taxon>
        <taxon>Basidiomycota</taxon>
        <taxon>Agaricomycotina</taxon>
        <taxon>Tremellomycetes</taxon>
        <taxon>Trichosporonales</taxon>
        <taxon>Trichosporonaceae</taxon>
        <taxon>Vanrija</taxon>
    </lineage>
</organism>
<evidence type="ECO:0000313" key="2">
    <source>
        <dbReference type="Proteomes" id="UP000827549"/>
    </source>
</evidence>